<organism evidence="1 2">
    <name type="scientific">Flavobacterium aureirubrum</name>
    <dbReference type="NCBI Taxonomy" id="3133147"/>
    <lineage>
        <taxon>Bacteria</taxon>
        <taxon>Pseudomonadati</taxon>
        <taxon>Bacteroidota</taxon>
        <taxon>Flavobacteriia</taxon>
        <taxon>Flavobacteriales</taxon>
        <taxon>Flavobacteriaceae</taxon>
        <taxon>Flavobacterium</taxon>
    </lineage>
</organism>
<name>A0ABU9N8Y8_9FLAO</name>
<keyword evidence="2" id="KW-1185">Reference proteome</keyword>
<feature type="non-terminal residue" evidence="1">
    <location>
        <position position="95"/>
    </location>
</feature>
<proteinExistence type="predicted"/>
<accession>A0ABU9N8Y8</accession>
<comment type="caution">
    <text evidence="1">The sequence shown here is derived from an EMBL/GenBank/DDBJ whole genome shotgun (WGS) entry which is preliminary data.</text>
</comment>
<gene>
    <name evidence="1" type="ORF">WFZ85_16270</name>
</gene>
<dbReference type="Gene3D" id="3.40.50.150">
    <property type="entry name" value="Vaccinia Virus protein VP39"/>
    <property type="match status" value="1"/>
</dbReference>
<dbReference type="EMBL" id="JBCGDO010000140">
    <property type="protein sequence ID" value="MEM0544142.1"/>
    <property type="molecule type" value="Genomic_DNA"/>
</dbReference>
<evidence type="ECO:0000313" key="2">
    <source>
        <dbReference type="Proteomes" id="UP001460072"/>
    </source>
</evidence>
<reference evidence="1 2" key="1">
    <citation type="submission" date="2024-03" db="EMBL/GenBank/DDBJ databases">
        <title>Two novel species of the genus Flavobacterium exhibiting potentially degradation of complex polysaccharides.</title>
        <authorList>
            <person name="Lian X."/>
        </authorList>
    </citation>
    <scope>NUCLEOTIDE SEQUENCE [LARGE SCALE GENOMIC DNA]</scope>
    <source>
        <strain evidence="2">j3</strain>
    </source>
</reference>
<dbReference type="RefSeq" id="WP_342697282.1">
    <property type="nucleotide sequence ID" value="NZ_JBCGDO010000140.1"/>
</dbReference>
<sequence length="95" mass="10841">LFSSWLSDEADQANAIKRDAPVMVVIGNPPDSGISSNNGKWISDLIEDYKYVDGEHFKERKHWLNDDYVKFLRFGQHFIDKNGSGILAFINPHGF</sequence>
<evidence type="ECO:0000313" key="1">
    <source>
        <dbReference type="EMBL" id="MEM0544142.1"/>
    </source>
</evidence>
<dbReference type="Proteomes" id="UP001460072">
    <property type="component" value="Unassembled WGS sequence"/>
</dbReference>
<feature type="non-terminal residue" evidence="1">
    <location>
        <position position="1"/>
    </location>
</feature>
<dbReference type="InterPro" id="IPR029063">
    <property type="entry name" value="SAM-dependent_MTases_sf"/>
</dbReference>
<protein>
    <submittedName>
        <fullName evidence="1">Uncharacterized protein</fullName>
    </submittedName>
</protein>